<keyword evidence="11" id="KW-0418">Kinase</keyword>
<dbReference type="EC" id="2.7.13.3" evidence="2"/>
<keyword evidence="10" id="KW-0547">Nucleotide-binding</keyword>
<keyword evidence="7" id="KW-0288">FMN</keyword>
<evidence type="ECO:0000256" key="1">
    <source>
        <dbReference type="ARBA" id="ARBA00000085"/>
    </source>
</evidence>
<dbReference type="PROSITE" id="PS50113">
    <property type="entry name" value="PAC"/>
    <property type="match status" value="1"/>
</dbReference>
<dbReference type="SUPFAM" id="SSF55785">
    <property type="entry name" value="PYP-like sensor domain (PAS domain)"/>
    <property type="match status" value="2"/>
</dbReference>
<evidence type="ECO:0000256" key="14">
    <source>
        <dbReference type="ARBA" id="ARBA00023026"/>
    </source>
</evidence>
<dbReference type="Proteomes" id="UP000024547">
    <property type="component" value="Unassembled WGS sequence"/>
</dbReference>
<dbReference type="eggNOG" id="COG2202">
    <property type="taxonomic scope" value="Bacteria"/>
</dbReference>
<evidence type="ECO:0000256" key="9">
    <source>
        <dbReference type="ARBA" id="ARBA00022737"/>
    </source>
</evidence>
<evidence type="ECO:0000256" key="12">
    <source>
        <dbReference type="ARBA" id="ARBA00022840"/>
    </source>
</evidence>
<evidence type="ECO:0000256" key="15">
    <source>
        <dbReference type="ARBA" id="ARBA00023170"/>
    </source>
</evidence>
<evidence type="ECO:0000256" key="11">
    <source>
        <dbReference type="ARBA" id="ARBA00022777"/>
    </source>
</evidence>
<evidence type="ECO:0000313" key="18">
    <source>
        <dbReference type="EMBL" id="KCZ58518.1"/>
    </source>
</evidence>
<evidence type="ECO:0000256" key="4">
    <source>
        <dbReference type="ARBA" id="ARBA00022553"/>
    </source>
</evidence>
<keyword evidence="19" id="KW-1185">Reference proteome</keyword>
<dbReference type="SMART" id="SM00911">
    <property type="entry name" value="HWE_HK"/>
    <property type="match status" value="1"/>
</dbReference>
<dbReference type="InterPro" id="IPR011102">
    <property type="entry name" value="Sig_transdc_His_kinase_HWE"/>
</dbReference>
<evidence type="ECO:0000259" key="17">
    <source>
        <dbReference type="PROSITE" id="PS50113"/>
    </source>
</evidence>
<dbReference type="SMART" id="SM00086">
    <property type="entry name" value="PAC"/>
    <property type="match status" value="1"/>
</dbReference>
<keyword evidence="4" id="KW-0597">Phosphoprotein</keyword>
<feature type="domain" description="PAC" evidence="17">
    <location>
        <begin position="145"/>
        <end position="197"/>
    </location>
</feature>
<dbReference type="SMART" id="SM00091">
    <property type="entry name" value="PAS"/>
    <property type="match status" value="1"/>
</dbReference>
<dbReference type="Gene3D" id="3.30.565.10">
    <property type="entry name" value="Histidine kinase-like ATPase, C-terminal domain"/>
    <property type="match status" value="1"/>
</dbReference>
<dbReference type="AlphaFoldDB" id="A0A059DY53"/>
<protein>
    <recommendedName>
        <fullName evidence="2">histidine kinase</fullName>
        <ecNumber evidence="2">2.7.13.3</ecNumber>
    </recommendedName>
</protein>
<comment type="caution">
    <text evidence="18">The sequence shown here is derived from an EMBL/GenBank/DDBJ whole genome shotgun (WGS) entry which is preliminary data.</text>
</comment>
<dbReference type="GO" id="GO:0005524">
    <property type="term" value="F:ATP binding"/>
    <property type="evidence" value="ECO:0007669"/>
    <property type="project" value="UniProtKB-KW"/>
</dbReference>
<accession>A0A059DY53</accession>
<proteinExistence type="predicted"/>
<dbReference type="InterPro" id="IPR035965">
    <property type="entry name" value="PAS-like_dom_sf"/>
</dbReference>
<feature type="domain" description="PAS" evidence="16">
    <location>
        <begin position="69"/>
        <end position="113"/>
    </location>
</feature>
<comment type="catalytic activity">
    <reaction evidence="1">
        <text>ATP + protein L-histidine = ADP + protein N-phospho-L-histidine.</text>
        <dbReference type="EC" id="2.7.13.3"/>
    </reaction>
</comment>
<dbReference type="PANTHER" id="PTHR41523">
    <property type="entry name" value="TWO-COMPONENT SYSTEM SENSOR PROTEIN"/>
    <property type="match status" value="1"/>
</dbReference>
<dbReference type="Gene3D" id="3.30.450.20">
    <property type="entry name" value="PAS domain"/>
    <property type="match status" value="2"/>
</dbReference>
<organism evidence="18 19">
    <name type="scientific">Hyphomonas atlantica</name>
    <dbReference type="NCBI Taxonomy" id="1280948"/>
    <lineage>
        <taxon>Bacteria</taxon>
        <taxon>Pseudomonadati</taxon>
        <taxon>Pseudomonadota</taxon>
        <taxon>Alphaproteobacteria</taxon>
        <taxon>Hyphomonadales</taxon>
        <taxon>Hyphomonadaceae</taxon>
        <taxon>Hyphomonas</taxon>
    </lineage>
</organism>
<dbReference type="NCBIfam" id="TIGR00229">
    <property type="entry name" value="sensory_box"/>
    <property type="match status" value="1"/>
</dbReference>
<dbReference type="Pfam" id="PF13426">
    <property type="entry name" value="PAS_9"/>
    <property type="match status" value="1"/>
</dbReference>
<evidence type="ECO:0000259" key="16">
    <source>
        <dbReference type="PROSITE" id="PS50112"/>
    </source>
</evidence>
<dbReference type="InterPro" id="IPR036890">
    <property type="entry name" value="HATPase_C_sf"/>
</dbReference>
<dbReference type="PATRIC" id="fig|1280948.3.peg.2933"/>
<dbReference type="EMBL" id="AWFH01000056">
    <property type="protein sequence ID" value="KCZ58518.1"/>
    <property type="molecule type" value="Genomic_DNA"/>
</dbReference>
<evidence type="ECO:0000256" key="7">
    <source>
        <dbReference type="ARBA" id="ARBA00022643"/>
    </source>
</evidence>
<evidence type="ECO:0000256" key="6">
    <source>
        <dbReference type="ARBA" id="ARBA00022630"/>
    </source>
</evidence>
<evidence type="ECO:0000256" key="2">
    <source>
        <dbReference type="ARBA" id="ARBA00012438"/>
    </source>
</evidence>
<dbReference type="InterPro" id="IPR001610">
    <property type="entry name" value="PAC"/>
</dbReference>
<dbReference type="Pfam" id="PF07536">
    <property type="entry name" value="HWE_HK"/>
    <property type="match status" value="1"/>
</dbReference>
<sequence>MPEVSTYGLFEVFCNTVQTGAPWRREVYYPGRDRRRWFNFTVARVGDGFAVSFQDVTARKNAELQLQASQKRLRTILNGVMAIIGLAKPDGKLLEVNETTLRLTGVREDEMLGHRIWNHPAWCQTSESQDQLVKAFEEAKVGKRMRFDTEIRGSGGQSIPVDMQLSPIFDEFEQVTEIVLSAVDISERKRSEAHREMLLSELNHRVKNSLATIQAIAAHTVREATDLEGFRRAFTGRLRAIAASHDLLVSSTRESADISRLIREQIMGYAPEEASRLELSGPPLVLGPQGAHAFGLILHELATNASKYGAFSNERGCLRIGWRLEGEDVVVEWLERGGPTVVPPTRRGFGSALIEQSLSHSLGGRSKLDFNPEGLKAEFQFPVRK</sequence>
<dbReference type="InterPro" id="IPR000700">
    <property type="entry name" value="PAS-assoc_C"/>
</dbReference>
<dbReference type="CDD" id="cd00130">
    <property type="entry name" value="PAS"/>
    <property type="match status" value="1"/>
</dbReference>
<keyword evidence="3" id="KW-0600">Photoreceptor protein</keyword>
<evidence type="ECO:0000256" key="8">
    <source>
        <dbReference type="ARBA" id="ARBA00022679"/>
    </source>
</evidence>
<keyword evidence="6" id="KW-0285">Flavoprotein</keyword>
<dbReference type="GO" id="GO:0009881">
    <property type="term" value="F:photoreceptor activity"/>
    <property type="evidence" value="ECO:0007669"/>
    <property type="project" value="UniProtKB-KW"/>
</dbReference>
<evidence type="ECO:0000256" key="5">
    <source>
        <dbReference type="ARBA" id="ARBA00022606"/>
    </source>
</evidence>
<dbReference type="InterPro" id="IPR000014">
    <property type="entry name" value="PAS"/>
</dbReference>
<evidence type="ECO:0000256" key="13">
    <source>
        <dbReference type="ARBA" id="ARBA00022991"/>
    </source>
</evidence>
<keyword evidence="14" id="KW-0843">Virulence</keyword>
<keyword evidence="15" id="KW-0675">Receptor</keyword>
<evidence type="ECO:0000313" key="19">
    <source>
        <dbReference type="Proteomes" id="UP000024547"/>
    </source>
</evidence>
<name>A0A059DY53_9PROT</name>
<keyword evidence="8" id="KW-0808">Transferase</keyword>
<evidence type="ECO:0000256" key="3">
    <source>
        <dbReference type="ARBA" id="ARBA00022543"/>
    </source>
</evidence>
<dbReference type="STRING" id="1280948.HY36_09070"/>
<gene>
    <name evidence="18" type="ORF">HY36_09070</name>
</gene>
<dbReference type="GO" id="GO:0004673">
    <property type="term" value="F:protein histidine kinase activity"/>
    <property type="evidence" value="ECO:0007669"/>
    <property type="project" value="UniProtKB-EC"/>
</dbReference>
<dbReference type="eggNOG" id="COG3920">
    <property type="taxonomic scope" value="Bacteria"/>
</dbReference>
<keyword evidence="9" id="KW-0677">Repeat</keyword>
<keyword evidence="13" id="KW-0157">Chromophore</keyword>
<keyword evidence="12" id="KW-0067">ATP-binding</keyword>
<evidence type="ECO:0000256" key="10">
    <source>
        <dbReference type="ARBA" id="ARBA00022741"/>
    </source>
</evidence>
<reference evidence="18 19" key="1">
    <citation type="journal article" date="2014" name="Antonie Van Leeuwenhoek">
        <title>Hyphomonas beringensis sp. nov. and Hyphomonas chukchiensis sp. nov., isolated from surface seawater of the Bering Sea and Chukchi Sea.</title>
        <authorList>
            <person name="Li C."/>
            <person name="Lai Q."/>
            <person name="Li G."/>
            <person name="Dong C."/>
            <person name="Wang J."/>
            <person name="Liao Y."/>
            <person name="Shao Z."/>
        </authorList>
    </citation>
    <scope>NUCLEOTIDE SEQUENCE [LARGE SCALE GENOMIC DNA]</scope>
    <source>
        <strain evidence="18 19">22II1-22F38</strain>
    </source>
</reference>
<dbReference type="PANTHER" id="PTHR41523:SF7">
    <property type="entry name" value="HISTIDINE KINASE"/>
    <property type="match status" value="1"/>
</dbReference>
<keyword evidence="5" id="KW-0716">Sensory transduction</keyword>
<dbReference type="PROSITE" id="PS50112">
    <property type="entry name" value="PAS"/>
    <property type="match status" value="1"/>
</dbReference>